<reference evidence="15" key="3">
    <citation type="submission" date="2025-09" db="UniProtKB">
        <authorList>
            <consortium name="Ensembl"/>
        </authorList>
    </citation>
    <scope>IDENTIFICATION</scope>
</reference>
<sequence length="301" mass="33565">MPQSDLVAVSPTTPATNTRKVRMRGFPPCVTPLLGLLILLTPGRVQGSSSCPLYCSCHGAQVDCSSRALTTSSLPSRFPPATTELRLHDNQLTTLPNSLLDFLSSLRSVSLHGNPWACDCGVLYLRAWLLRHPASYTSHSNITCSSPPRLRGTLVVYLAEEEVLESCHYWYCDLALASQVCLFVFVAVQAGLLAAVIVFLRRFESLSREARWTTEESFAGGEGLTSNEYKFLSVECCEMGRLRKRHNWKGQKQDVSEETALTKKQRKHLQKVLEVKEKKVKITCYICLLRARPAQFPGQTS</sequence>
<evidence type="ECO:0000256" key="11">
    <source>
        <dbReference type="SAM" id="Phobius"/>
    </source>
</evidence>
<proteinExistence type="predicted"/>
<evidence type="ECO:0000256" key="12">
    <source>
        <dbReference type="SAM" id="SignalP"/>
    </source>
</evidence>
<evidence type="ECO:0000256" key="2">
    <source>
        <dbReference type="ARBA" id="ARBA00022614"/>
    </source>
</evidence>
<feature type="domain" description="LRRNT" evidence="13">
    <location>
        <begin position="50"/>
        <end position="84"/>
    </location>
</feature>
<dbReference type="GO" id="GO:0007155">
    <property type="term" value="P:cell adhesion"/>
    <property type="evidence" value="ECO:0007669"/>
    <property type="project" value="UniProtKB-KW"/>
</dbReference>
<evidence type="ECO:0000256" key="6">
    <source>
        <dbReference type="ARBA" id="ARBA00022889"/>
    </source>
</evidence>
<keyword evidence="5 12" id="KW-0732">Signal</keyword>
<evidence type="ECO:0000259" key="14">
    <source>
        <dbReference type="SMART" id="SM00082"/>
    </source>
</evidence>
<evidence type="ECO:0000256" key="7">
    <source>
        <dbReference type="ARBA" id="ARBA00022989"/>
    </source>
</evidence>
<feature type="domain" description="LRRCT" evidence="14">
    <location>
        <begin position="114"/>
        <end position="168"/>
    </location>
</feature>
<dbReference type="Proteomes" id="UP000694395">
    <property type="component" value="Chromosome 6"/>
</dbReference>
<keyword evidence="7 11" id="KW-1133">Transmembrane helix</keyword>
<dbReference type="InterPro" id="IPR052313">
    <property type="entry name" value="GPIb-IX-V_Complex"/>
</dbReference>
<evidence type="ECO:0000256" key="4">
    <source>
        <dbReference type="ARBA" id="ARBA00022696"/>
    </source>
</evidence>
<keyword evidence="8" id="KW-0094">Blood coagulation</keyword>
<evidence type="ECO:0000313" key="15">
    <source>
        <dbReference type="Ensembl" id="ENSOMYP00000102540.2"/>
    </source>
</evidence>
<evidence type="ECO:0000259" key="13">
    <source>
        <dbReference type="SMART" id="SM00013"/>
    </source>
</evidence>
<dbReference type="InterPro" id="IPR000372">
    <property type="entry name" value="LRRNT"/>
</dbReference>
<keyword evidence="10" id="KW-1015">Disulfide bond</keyword>
<keyword evidence="2" id="KW-0433">Leucine-rich repeat</keyword>
<feature type="chain" id="PRO_5035431845" evidence="12">
    <location>
        <begin position="48"/>
        <end position="301"/>
    </location>
</feature>
<dbReference type="InterPro" id="IPR000483">
    <property type="entry name" value="Cys-rich_flank_reg_C"/>
</dbReference>
<dbReference type="PANTHER" id="PTHR22650">
    <property type="entry name" value="GLYCOPROTEIN IB BETA"/>
    <property type="match status" value="1"/>
</dbReference>
<dbReference type="AlphaFoldDB" id="A0A8C7V4A3"/>
<keyword evidence="16" id="KW-1185">Reference proteome</keyword>
<evidence type="ECO:0000313" key="16">
    <source>
        <dbReference type="Proteomes" id="UP000694395"/>
    </source>
</evidence>
<evidence type="ECO:0000256" key="9">
    <source>
        <dbReference type="ARBA" id="ARBA00023136"/>
    </source>
</evidence>
<evidence type="ECO:0000256" key="3">
    <source>
        <dbReference type="ARBA" id="ARBA00022692"/>
    </source>
</evidence>
<dbReference type="GO" id="GO:0016020">
    <property type="term" value="C:membrane"/>
    <property type="evidence" value="ECO:0007669"/>
    <property type="project" value="UniProtKB-SubCell"/>
</dbReference>
<evidence type="ECO:0000256" key="5">
    <source>
        <dbReference type="ARBA" id="ARBA00022729"/>
    </source>
</evidence>
<dbReference type="GO" id="GO:0007596">
    <property type="term" value="P:blood coagulation"/>
    <property type="evidence" value="ECO:0007669"/>
    <property type="project" value="UniProtKB-KW"/>
</dbReference>
<keyword evidence="4" id="KW-0356">Hemostasis</keyword>
<protein>
    <submittedName>
        <fullName evidence="15">Glycoprotein Ib platelet subunit beta</fullName>
    </submittedName>
</protein>
<dbReference type="SMART" id="SM00082">
    <property type="entry name" value="LRRCT"/>
    <property type="match status" value="1"/>
</dbReference>
<dbReference type="Ensembl" id="ENSOMYT00000111208.2">
    <property type="protein sequence ID" value="ENSOMYP00000102540.2"/>
    <property type="gene ID" value="ENSOMYG00000046227.2"/>
</dbReference>
<evidence type="ECO:0000256" key="10">
    <source>
        <dbReference type="ARBA" id="ARBA00023157"/>
    </source>
</evidence>
<reference evidence="15" key="2">
    <citation type="submission" date="2025-08" db="UniProtKB">
        <authorList>
            <consortium name="Ensembl"/>
        </authorList>
    </citation>
    <scope>IDENTIFICATION</scope>
</reference>
<accession>A0A8C7V4A3</accession>
<dbReference type="SUPFAM" id="SSF52058">
    <property type="entry name" value="L domain-like"/>
    <property type="match status" value="1"/>
</dbReference>
<comment type="subcellular location">
    <subcellularLocation>
        <location evidence="1">Membrane</location>
        <topology evidence="1">Single-pass type I membrane protein</topology>
    </subcellularLocation>
</comment>
<name>A0A8C7V4A3_ONCMY</name>
<feature type="signal peptide" evidence="12">
    <location>
        <begin position="1"/>
        <end position="47"/>
    </location>
</feature>
<keyword evidence="3 11" id="KW-0812">Transmembrane</keyword>
<evidence type="ECO:0000256" key="8">
    <source>
        <dbReference type="ARBA" id="ARBA00023084"/>
    </source>
</evidence>
<organism evidence="15 16">
    <name type="scientific">Oncorhynchus mykiss</name>
    <name type="common">Rainbow trout</name>
    <name type="synonym">Salmo gairdneri</name>
    <dbReference type="NCBI Taxonomy" id="8022"/>
    <lineage>
        <taxon>Eukaryota</taxon>
        <taxon>Metazoa</taxon>
        <taxon>Chordata</taxon>
        <taxon>Craniata</taxon>
        <taxon>Vertebrata</taxon>
        <taxon>Euteleostomi</taxon>
        <taxon>Actinopterygii</taxon>
        <taxon>Neopterygii</taxon>
        <taxon>Teleostei</taxon>
        <taxon>Protacanthopterygii</taxon>
        <taxon>Salmoniformes</taxon>
        <taxon>Salmonidae</taxon>
        <taxon>Salmoninae</taxon>
        <taxon>Oncorhynchus</taxon>
    </lineage>
</organism>
<dbReference type="SMART" id="SM00013">
    <property type="entry name" value="LRRNT"/>
    <property type="match status" value="1"/>
</dbReference>
<keyword evidence="9 11" id="KW-0472">Membrane</keyword>
<evidence type="ECO:0000256" key="1">
    <source>
        <dbReference type="ARBA" id="ARBA00004479"/>
    </source>
</evidence>
<dbReference type="Gene3D" id="3.80.10.10">
    <property type="entry name" value="Ribonuclease Inhibitor"/>
    <property type="match status" value="1"/>
</dbReference>
<reference evidence="15" key="1">
    <citation type="submission" date="2020-07" db="EMBL/GenBank/DDBJ databases">
        <title>A long reads based de novo assembly of the rainbow trout Arlee double haploid line genome.</title>
        <authorList>
            <person name="Gao G."/>
            <person name="Palti Y."/>
        </authorList>
    </citation>
    <scope>NUCLEOTIDE SEQUENCE [LARGE SCALE GENOMIC DNA]</scope>
</reference>
<feature type="transmembrane region" description="Helical" evidence="11">
    <location>
        <begin position="176"/>
        <end position="200"/>
    </location>
</feature>
<dbReference type="GeneTree" id="ENSGT00530000064244"/>
<dbReference type="PANTHER" id="PTHR22650:SF7">
    <property type="entry name" value="PLATELET GLYCOPROTEIN IB BETA CHAIN"/>
    <property type="match status" value="1"/>
</dbReference>
<dbReference type="InterPro" id="IPR032675">
    <property type="entry name" value="LRR_dom_sf"/>
</dbReference>
<keyword evidence="6" id="KW-0130">Cell adhesion</keyword>